<protein>
    <submittedName>
        <fullName evidence="2">Nitroreductase</fullName>
    </submittedName>
</protein>
<dbReference type="AlphaFoldDB" id="A0A0L0W885"/>
<dbReference type="PANTHER" id="PTHR23026">
    <property type="entry name" value="NADPH NITROREDUCTASE"/>
    <property type="match status" value="1"/>
</dbReference>
<accession>A0A0L0W885</accession>
<dbReference type="GO" id="GO:0016491">
    <property type="term" value="F:oxidoreductase activity"/>
    <property type="evidence" value="ECO:0007669"/>
    <property type="project" value="InterPro"/>
</dbReference>
<dbReference type="PANTHER" id="PTHR23026:SF123">
    <property type="entry name" value="NAD(P)H NITROREDUCTASE RV3131-RELATED"/>
    <property type="match status" value="1"/>
</dbReference>
<dbReference type="Gene3D" id="3.40.109.10">
    <property type="entry name" value="NADH Oxidase"/>
    <property type="match status" value="1"/>
</dbReference>
<dbReference type="InterPro" id="IPR000415">
    <property type="entry name" value="Nitroreductase-like"/>
</dbReference>
<evidence type="ECO:0000259" key="1">
    <source>
        <dbReference type="Pfam" id="PF00881"/>
    </source>
</evidence>
<dbReference type="STRING" id="1503.CLPU_12c00610"/>
<dbReference type="SUPFAM" id="SSF55469">
    <property type="entry name" value="FMN-dependent nitroreductase-like"/>
    <property type="match status" value="1"/>
</dbReference>
<keyword evidence="3" id="KW-1185">Reference proteome</keyword>
<dbReference type="OrthoDB" id="9812105at2"/>
<dbReference type="Proteomes" id="UP000037267">
    <property type="component" value="Unassembled WGS sequence"/>
</dbReference>
<dbReference type="PATRIC" id="fig|1503.3.peg.345"/>
<dbReference type="InterPro" id="IPR050627">
    <property type="entry name" value="Nitroreductase/BluB"/>
</dbReference>
<reference evidence="3" key="1">
    <citation type="submission" date="2015-07" db="EMBL/GenBank/DDBJ databases">
        <title>Draft genome sequence of the purine-degrading Gottschalkia purinilyticum DSM 1384 (formerly Clostridium purinilyticum).</title>
        <authorList>
            <person name="Poehlein A."/>
            <person name="Schiel-Bengelsdorf B."/>
            <person name="Bengelsdorf F.R."/>
            <person name="Daniel R."/>
            <person name="Duerre P."/>
        </authorList>
    </citation>
    <scope>NUCLEOTIDE SEQUENCE [LARGE SCALE GENOMIC DNA]</scope>
    <source>
        <strain evidence="3">DSM 1384</strain>
    </source>
</reference>
<evidence type="ECO:0000313" key="2">
    <source>
        <dbReference type="EMBL" id="KNF07788.1"/>
    </source>
</evidence>
<dbReference type="RefSeq" id="WP_050355914.1">
    <property type="nucleotide sequence ID" value="NZ_LGSS01000012.1"/>
</dbReference>
<comment type="caution">
    <text evidence="2">The sequence shown here is derived from an EMBL/GenBank/DDBJ whole genome shotgun (WGS) entry which is preliminary data.</text>
</comment>
<feature type="domain" description="Nitroreductase" evidence="1">
    <location>
        <begin position="7"/>
        <end position="189"/>
    </location>
</feature>
<dbReference type="InterPro" id="IPR029479">
    <property type="entry name" value="Nitroreductase"/>
</dbReference>
<evidence type="ECO:0000313" key="3">
    <source>
        <dbReference type="Proteomes" id="UP000037267"/>
    </source>
</evidence>
<proteinExistence type="predicted"/>
<dbReference type="Pfam" id="PF00881">
    <property type="entry name" value="Nitroreductase"/>
    <property type="match status" value="1"/>
</dbReference>
<name>A0A0L0W885_GOTPU</name>
<sequence>MSNLDFIYKRHSVRKFKDRDVPIEDLKEILKAATYAPSGKNLQNWHFVVIKNKEKINQLAEIVEKKNEELASSTSDEELSKSFRKYVKYHTVFKNAPIVILVYAGPYPITGIDLLKSKGLSNEELEYYSKPSPGIQNIAAAMENLLLAAANMGYGTCWMTGPIYAGKEIENFIGLKKEDYHLAAITPLGVPEDSKIISPPRKPLEDVITIID</sequence>
<dbReference type="EMBL" id="LGSS01000012">
    <property type="protein sequence ID" value="KNF07788.1"/>
    <property type="molecule type" value="Genomic_DNA"/>
</dbReference>
<gene>
    <name evidence="2" type="ORF">CLPU_12c00610</name>
</gene>
<organism evidence="2 3">
    <name type="scientific">Gottschalkia purinilytica</name>
    <name type="common">Clostridium purinilyticum</name>
    <dbReference type="NCBI Taxonomy" id="1503"/>
    <lineage>
        <taxon>Bacteria</taxon>
        <taxon>Bacillati</taxon>
        <taxon>Bacillota</taxon>
        <taxon>Tissierellia</taxon>
        <taxon>Tissierellales</taxon>
        <taxon>Gottschalkiaceae</taxon>
        <taxon>Gottschalkia</taxon>
    </lineage>
</organism>